<dbReference type="GO" id="GO:0006412">
    <property type="term" value="P:translation"/>
    <property type="evidence" value="ECO:0007669"/>
    <property type="project" value="InterPro"/>
</dbReference>
<dbReference type="Proteomes" id="UP001341281">
    <property type="component" value="Chromosome 08"/>
</dbReference>
<evidence type="ECO:0000313" key="4">
    <source>
        <dbReference type="EMBL" id="WVZ90239.1"/>
    </source>
</evidence>
<dbReference type="GO" id="GO:0003735">
    <property type="term" value="F:structural constituent of ribosome"/>
    <property type="evidence" value="ECO:0007669"/>
    <property type="project" value="InterPro"/>
</dbReference>
<dbReference type="PANTHER" id="PTHR11502">
    <property type="entry name" value="40S RIBOSOMAL PROTEIN S6"/>
    <property type="match status" value="1"/>
</dbReference>
<dbReference type="EMBL" id="CP144752">
    <property type="protein sequence ID" value="WVZ90239.1"/>
    <property type="molecule type" value="Genomic_DNA"/>
</dbReference>
<evidence type="ECO:0000256" key="1">
    <source>
        <dbReference type="ARBA" id="ARBA00009312"/>
    </source>
</evidence>
<evidence type="ECO:0000256" key="2">
    <source>
        <dbReference type="ARBA" id="ARBA00022980"/>
    </source>
</evidence>
<keyword evidence="3" id="KW-0687">Ribonucleoprotein</keyword>
<dbReference type="SMART" id="SM01405">
    <property type="entry name" value="Ribosomal_S6e"/>
    <property type="match status" value="1"/>
</dbReference>
<keyword evidence="2" id="KW-0689">Ribosomal protein</keyword>
<dbReference type="GO" id="GO:1990904">
    <property type="term" value="C:ribonucleoprotein complex"/>
    <property type="evidence" value="ECO:0007669"/>
    <property type="project" value="UniProtKB-KW"/>
</dbReference>
<dbReference type="AlphaFoldDB" id="A0AAQ3UDD7"/>
<dbReference type="GO" id="GO:0005840">
    <property type="term" value="C:ribosome"/>
    <property type="evidence" value="ECO:0007669"/>
    <property type="project" value="UniProtKB-KW"/>
</dbReference>
<keyword evidence="5" id="KW-1185">Reference proteome</keyword>
<evidence type="ECO:0000313" key="5">
    <source>
        <dbReference type="Proteomes" id="UP001341281"/>
    </source>
</evidence>
<evidence type="ECO:0000256" key="3">
    <source>
        <dbReference type="ARBA" id="ARBA00023274"/>
    </source>
</evidence>
<sequence>MTTRSCGCAFFLTKGSPRRPVVALGEQLKGYVFKILGGCDKQARFPNEARSADFWACPPSAPQGQGHSLLPWVRQALSVINSVIIKKGENDLPGLTDTEEPRMRGPKRASKIRKLLNLSMEEDVSKYANTYHRTFTTMNAKKVCKAPKDPVPGDLPVG</sequence>
<accession>A0AAQ3UDD7</accession>
<proteinExistence type="inferred from homology"/>
<dbReference type="InterPro" id="IPR001377">
    <property type="entry name" value="Ribosomal_eS6"/>
</dbReference>
<gene>
    <name evidence="4" type="ORF">U9M48_036555</name>
</gene>
<organism evidence="4 5">
    <name type="scientific">Paspalum notatum var. saurae</name>
    <dbReference type="NCBI Taxonomy" id="547442"/>
    <lineage>
        <taxon>Eukaryota</taxon>
        <taxon>Viridiplantae</taxon>
        <taxon>Streptophyta</taxon>
        <taxon>Embryophyta</taxon>
        <taxon>Tracheophyta</taxon>
        <taxon>Spermatophyta</taxon>
        <taxon>Magnoliopsida</taxon>
        <taxon>Liliopsida</taxon>
        <taxon>Poales</taxon>
        <taxon>Poaceae</taxon>
        <taxon>PACMAD clade</taxon>
        <taxon>Panicoideae</taxon>
        <taxon>Andropogonodae</taxon>
        <taxon>Paspaleae</taxon>
        <taxon>Paspalinae</taxon>
        <taxon>Paspalum</taxon>
    </lineage>
</organism>
<reference evidence="4 5" key="1">
    <citation type="submission" date="2024-02" db="EMBL/GenBank/DDBJ databases">
        <title>High-quality chromosome-scale genome assembly of Pensacola bahiagrass (Paspalum notatum Flugge var. saurae).</title>
        <authorList>
            <person name="Vega J.M."/>
            <person name="Podio M."/>
            <person name="Orjuela J."/>
            <person name="Siena L.A."/>
            <person name="Pessino S.C."/>
            <person name="Combes M.C."/>
            <person name="Mariac C."/>
            <person name="Albertini E."/>
            <person name="Pupilli F."/>
            <person name="Ortiz J.P.A."/>
            <person name="Leblanc O."/>
        </authorList>
    </citation>
    <scope>NUCLEOTIDE SEQUENCE [LARGE SCALE GENOMIC DNA]</scope>
    <source>
        <strain evidence="4">R1</strain>
        <tissue evidence="4">Leaf</tissue>
    </source>
</reference>
<protein>
    <submittedName>
        <fullName evidence="4">Uncharacterized protein</fullName>
    </submittedName>
</protein>
<name>A0AAQ3UDD7_PASNO</name>
<comment type="similarity">
    <text evidence="1">Belongs to the eukaryotic ribosomal protein eS6 family.</text>
</comment>
<dbReference type="Gene3D" id="1.20.5.2650">
    <property type="match status" value="1"/>
</dbReference>